<dbReference type="InterPro" id="IPR052065">
    <property type="entry name" value="Compl_asym_regulator"/>
</dbReference>
<organism evidence="9 10">
    <name type="scientific">Hermetia illucens</name>
    <name type="common">Black soldier fly</name>
    <dbReference type="NCBI Taxonomy" id="343691"/>
    <lineage>
        <taxon>Eukaryota</taxon>
        <taxon>Metazoa</taxon>
        <taxon>Ecdysozoa</taxon>
        <taxon>Arthropoda</taxon>
        <taxon>Hexapoda</taxon>
        <taxon>Insecta</taxon>
        <taxon>Pterygota</taxon>
        <taxon>Neoptera</taxon>
        <taxon>Endopterygota</taxon>
        <taxon>Diptera</taxon>
        <taxon>Brachycera</taxon>
        <taxon>Stratiomyomorpha</taxon>
        <taxon>Stratiomyidae</taxon>
        <taxon>Hermetiinae</taxon>
        <taxon>Hermetia</taxon>
    </lineage>
</organism>
<evidence type="ECO:0000256" key="2">
    <source>
        <dbReference type="ARBA" id="ARBA00022525"/>
    </source>
</evidence>
<protein>
    <recommendedName>
        <fullName evidence="8">Thrombospondin-like N-terminal domain-containing protein</fullName>
    </recommendedName>
</protein>
<dbReference type="Gene3D" id="2.60.120.200">
    <property type="match status" value="1"/>
</dbReference>
<gene>
    <name evidence="9" type="ORF">HERILL_LOCUS15595</name>
</gene>
<dbReference type="InterPro" id="IPR013320">
    <property type="entry name" value="ConA-like_dom_sf"/>
</dbReference>
<dbReference type="SUPFAM" id="SSF82895">
    <property type="entry name" value="TSP-1 type 1 repeat"/>
    <property type="match status" value="1"/>
</dbReference>
<dbReference type="Pfam" id="PF00090">
    <property type="entry name" value="TSP_1"/>
    <property type="match status" value="1"/>
</dbReference>
<dbReference type="SMART" id="SM00209">
    <property type="entry name" value="TSP1"/>
    <property type="match status" value="1"/>
</dbReference>
<dbReference type="Proteomes" id="UP000594454">
    <property type="component" value="Chromosome 6"/>
</dbReference>
<keyword evidence="4" id="KW-0677">Repeat</keyword>
<dbReference type="InterPro" id="IPR036383">
    <property type="entry name" value="TSP1_rpt_sf"/>
</dbReference>
<feature type="chain" id="PRO_5030515485" description="Thrombospondin-like N-terminal domain-containing protein" evidence="7">
    <location>
        <begin position="25"/>
        <end position="498"/>
    </location>
</feature>
<evidence type="ECO:0000256" key="7">
    <source>
        <dbReference type="SAM" id="SignalP"/>
    </source>
</evidence>
<evidence type="ECO:0000256" key="5">
    <source>
        <dbReference type="ARBA" id="ARBA00023157"/>
    </source>
</evidence>
<keyword evidence="5" id="KW-1015">Disulfide bond</keyword>
<dbReference type="SMART" id="SM00210">
    <property type="entry name" value="TSPN"/>
    <property type="match status" value="1"/>
</dbReference>
<reference evidence="9 10" key="1">
    <citation type="submission" date="2020-11" db="EMBL/GenBank/DDBJ databases">
        <authorList>
            <person name="Wallbank WR R."/>
            <person name="Pardo Diaz C."/>
            <person name="Kozak K."/>
            <person name="Martin S."/>
            <person name="Jiggins C."/>
            <person name="Moest M."/>
            <person name="Warren A I."/>
            <person name="Generalovic N T."/>
            <person name="Byers J.R.P. K."/>
            <person name="Montejo-Kovacevich G."/>
            <person name="Yen C E."/>
        </authorList>
    </citation>
    <scope>NUCLEOTIDE SEQUENCE [LARGE SCALE GENOMIC DNA]</scope>
</reference>
<feature type="domain" description="Thrombospondin-like N-terminal" evidence="8">
    <location>
        <begin position="289"/>
        <end position="468"/>
    </location>
</feature>
<evidence type="ECO:0000256" key="1">
    <source>
        <dbReference type="ARBA" id="ARBA00004613"/>
    </source>
</evidence>
<feature type="signal peptide" evidence="7">
    <location>
        <begin position="1"/>
        <end position="24"/>
    </location>
</feature>
<evidence type="ECO:0000256" key="3">
    <source>
        <dbReference type="ARBA" id="ARBA00022729"/>
    </source>
</evidence>
<accession>A0A7R8V736</accession>
<evidence type="ECO:0000259" key="8">
    <source>
        <dbReference type="SMART" id="SM00210"/>
    </source>
</evidence>
<dbReference type="AlphaFoldDB" id="A0A7R8V736"/>
<evidence type="ECO:0000313" key="9">
    <source>
        <dbReference type="EMBL" id="CAD7093307.1"/>
    </source>
</evidence>
<dbReference type="InParanoid" id="A0A7R8V736"/>
<evidence type="ECO:0000313" key="10">
    <source>
        <dbReference type="Proteomes" id="UP000594454"/>
    </source>
</evidence>
<dbReference type="EMBL" id="LR899014">
    <property type="protein sequence ID" value="CAD7093307.1"/>
    <property type="molecule type" value="Genomic_DNA"/>
</dbReference>
<dbReference type="PROSITE" id="PS50092">
    <property type="entry name" value="TSP1"/>
    <property type="match status" value="1"/>
</dbReference>
<evidence type="ECO:0000256" key="4">
    <source>
        <dbReference type="ARBA" id="ARBA00022737"/>
    </source>
</evidence>
<dbReference type="InterPro" id="IPR048287">
    <property type="entry name" value="TSPN-like_N"/>
</dbReference>
<dbReference type="Gene3D" id="2.20.100.10">
    <property type="entry name" value="Thrombospondin type-1 (TSP1) repeat"/>
    <property type="match status" value="1"/>
</dbReference>
<feature type="region of interest" description="Disordered" evidence="6">
    <location>
        <begin position="232"/>
        <end position="256"/>
    </location>
</feature>
<comment type="subcellular location">
    <subcellularLocation>
        <location evidence="1">Secreted</location>
    </subcellularLocation>
</comment>
<dbReference type="SUPFAM" id="SSF49899">
    <property type="entry name" value="Concanavalin A-like lectins/glucanases"/>
    <property type="match status" value="1"/>
</dbReference>
<name>A0A7R8V736_HERIL</name>
<dbReference type="OrthoDB" id="5989160at2759"/>
<sequence>MSSSWLINLITVLYWSSLTSGTGARCEFEGVQELIKTSPVILKALGAKIFADIDIRPSEQKIEENGVNSANNTTTILSSLLSQTTSTLITLTPTTIYKGASLLKVVPTVDGGEYYHYDGQINATLDPLLLCSEAKDNNILNVLPAELIVFGKLDGDQSDILRISANGLHKWTPLFENHIWKYLGWDDWSDFTACSVMCGKGVQQRFRRCLLDNHNADTSEMESRVEYYHPSPSTLRINGADQNNKHNPKKYGVGSRLKKRRKKKGKVLSTQSCEGYNIEQRNCNVFECSDDIMDLLKFYKKPSSDDGTSSQMKSTMTTQQSPLNSTVFAASQATSTETIFRSWESFLNFTIMITLRGKIKSQATIFSLRNATHNLYLEQSPEGLKLFQERNDVTEMLPIKLDLYDNRWHQIAISVHNGDFITIYVDCLWTDSFIVSKGLFALPDAADVVVGGRSFCGDLQQLLIIPGNHEKSQCSSLRTSINEVKRYIIDTFIEDDIN</sequence>
<dbReference type="PANTHER" id="PTHR22906:SF43">
    <property type="entry name" value="PROPERDIN"/>
    <property type="match status" value="1"/>
</dbReference>
<proteinExistence type="predicted"/>
<dbReference type="InterPro" id="IPR000884">
    <property type="entry name" value="TSP1_rpt"/>
</dbReference>
<keyword evidence="10" id="KW-1185">Reference proteome</keyword>
<dbReference type="PANTHER" id="PTHR22906">
    <property type="entry name" value="PROPERDIN"/>
    <property type="match status" value="1"/>
</dbReference>
<feature type="compositionally biased region" description="Polar residues" evidence="6">
    <location>
        <begin position="232"/>
        <end position="242"/>
    </location>
</feature>
<keyword evidence="3 7" id="KW-0732">Signal</keyword>
<keyword evidence="2" id="KW-0964">Secreted</keyword>
<dbReference type="OMA" id="NWSMAPS"/>
<evidence type="ECO:0000256" key="6">
    <source>
        <dbReference type="SAM" id="MobiDB-lite"/>
    </source>
</evidence>